<keyword evidence="1" id="KW-1133">Transmembrane helix</keyword>
<feature type="transmembrane region" description="Helical" evidence="1">
    <location>
        <begin position="71"/>
        <end position="92"/>
    </location>
</feature>
<organism evidence="2 3">
    <name type="scientific">Nonomuraea maritima</name>
    <dbReference type="NCBI Taxonomy" id="683260"/>
    <lineage>
        <taxon>Bacteria</taxon>
        <taxon>Bacillati</taxon>
        <taxon>Actinomycetota</taxon>
        <taxon>Actinomycetes</taxon>
        <taxon>Streptosporangiales</taxon>
        <taxon>Streptosporangiaceae</taxon>
        <taxon>Nonomuraea</taxon>
    </lineage>
</organism>
<dbReference type="Proteomes" id="UP000198683">
    <property type="component" value="Unassembled WGS sequence"/>
</dbReference>
<evidence type="ECO:0000256" key="1">
    <source>
        <dbReference type="SAM" id="Phobius"/>
    </source>
</evidence>
<keyword evidence="1" id="KW-0472">Membrane</keyword>
<name>A0A1G9B5D5_9ACTN</name>
<evidence type="ECO:0000313" key="2">
    <source>
        <dbReference type="EMBL" id="SDK34699.1"/>
    </source>
</evidence>
<evidence type="ECO:0008006" key="4">
    <source>
        <dbReference type="Google" id="ProtNLM"/>
    </source>
</evidence>
<keyword evidence="1" id="KW-0812">Transmembrane</keyword>
<reference evidence="2 3" key="1">
    <citation type="submission" date="2016-10" db="EMBL/GenBank/DDBJ databases">
        <authorList>
            <person name="de Groot N.N."/>
        </authorList>
    </citation>
    <scope>NUCLEOTIDE SEQUENCE [LARGE SCALE GENOMIC DNA]</scope>
    <source>
        <strain evidence="2 3">CGMCC 4.5681</strain>
    </source>
</reference>
<feature type="transmembrane region" description="Helical" evidence="1">
    <location>
        <begin position="15"/>
        <end position="34"/>
    </location>
</feature>
<dbReference type="RefSeq" id="WP_143022040.1">
    <property type="nucleotide sequence ID" value="NZ_FNFB01000007.1"/>
</dbReference>
<dbReference type="OrthoDB" id="9813911at2"/>
<proteinExistence type="predicted"/>
<dbReference type="EMBL" id="FNFB01000007">
    <property type="protein sequence ID" value="SDK34699.1"/>
    <property type="molecule type" value="Genomic_DNA"/>
</dbReference>
<evidence type="ECO:0000313" key="3">
    <source>
        <dbReference type="Proteomes" id="UP000198683"/>
    </source>
</evidence>
<sequence length="118" mass="12515">MTTERTGADPARPHVARRIGWGAAAVFLAAFAVFESAKYGLPTTAAALAFFALPDLARLAGIRPPGVLHQAVHRAWIPLTVLVVYSFGPLVWPPLFTAGLGWLTRIAVERTAGRGPAS</sequence>
<protein>
    <recommendedName>
        <fullName evidence="4">DUF4260 domain-containing protein</fullName>
    </recommendedName>
</protein>
<keyword evidence="3" id="KW-1185">Reference proteome</keyword>
<gene>
    <name evidence="2" type="ORF">SAMN05421874_10725</name>
</gene>
<accession>A0A1G9B5D5</accession>
<dbReference type="AlphaFoldDB" id="A0A1G9B5D5"/>